<dbReference type="SMART" id="SM00164">
    <property type="entry name" value="TBC"/>
    <property type="match status" value="1"/>
</dbReference>
<evidence type="ECO:0000313" key="3">
    <source>
        <dbReference type="Proteomes" id="UP000192223"/>
    </source>
</evidence>
<dbReference type="Gene3D" id="1.10.8.270">
    <property type="entry name" value="putative rabgap domain of human tbc1 domain family member 14 like domains"/>
    <property type="match status" value="1"/>
</dbReference>
<dbReference type="FunCoup" id="A0A1W4XIS1">
    <property type="interactions" value="79"/>
</dbReference>
<dbReference type="PROSITE" id="PS50086">
    <property type="entry name" value="TBC_RABGAP"/>
    <property type="match status" value="1"/>
</dbReference>
<organism evidence="3 4">
    <name type="scientific">Agrilus planipennis</name>
    <name type="common">Emerald ash borer</name>
    <name type="synonym">Agrilus marcopoli</name>
    <dbReference type="NCBI Taxonomy" id="224129"/>
    <lineage>
        <taxon>Eukaryota</taxon>
        <taxon>Metazoa</taxon>
        <taxon>Ecdysozoa</taxon>
        <taxon>Arthropoda</taxon>
        <taxon>Hexapoda</taxon>
        <taxon>Insecta</taxon>
        <taxon>Pterygota</taxon>
        <taxon>Neoptera</taxon>
        <taxon>Endopterygota</taxon>
        <taxon>Coleoptera</taxon>
        <taxon>Polyphaga</taxon>
        <taxon>Elateriformia</taxon>
        <taxon>Buprestoidea</taxon>
        <taxon>Buprestidae</taxon>
        <taxon>Agrilinae</taxon>
        <taxon>Agrilus</taxon>
    </lineage>
</organism>
<dbReference type="CTD" id="125058"/>
<dbReference type="KEGG" id="apln:108741880"/>
<dbReference type="FunFam" id="1.10.8.270:FF:000017">
    <property type="entry name" value="TBC1 domain family member 16"/>
    <property type="match status" value="1"/>
</dbReference>
<feature type="domain" description="Rab-GAP TBC" evidence="2">
    <location>
        <begin position="378"/>
        <end position="587"/>
    </location>
</feature>
<keyword evidence="3" id="KW-1185">Reference proteome</keyword>
<dbReference type="RefSeq" id="XP_018332348.1">
    <property type="nucleotide sequence ID" value="XM_018476846.2"/>
</dbReference>
<keyword evidence="1" id="KW-0343">GTPase activation</keyword>
<dbReference type="Gene3D" id="2.30.29.230">
    <property type="match status" value="1"/>
</dbReference>
<dbReference type="Pfam" id="PF00566">
    <property type="entry name" value="RabGAP-TBC"/>
    <property type="match status" value="1"/>
</dbReference>
<dbReference type="AlphaFoldDB" id="A0A1W4XIS1"/>
<dbReference type="GeneID" id="108741880"/>
<dbReference type="PANTHER" id="PTHR22957:SF547">
    <property type="entry name" value="TBC1 DOMAIN FAMILY MEMBER 16"/>
    <property type="match status" value="1"/>
</dbReference>
<evidence type="ECO:0000259" key="2">
    <source>
        <dbReference type="PROSITE" id="PS50086"/>
    </source>
</evidence>
<dbReference type="InParanoid" id="A0A1W4XIS1"/>
<accession>A0A1W4XIS1</accession>
<dbReference type="SUPFAM" id="SSF47923">
    <property type="entry name" value="Ypt/Rab-GAP domain of gyp1p"/>
    <property type="match status" value="2"/>
</dbReference>
<dbReference type="STRING" id="224129.A0A1W4XIS1"/>
<proteinExistence type="predicted"/>
<dbReference type="Proteomes" id="UP000192223">
    <property type="component" value="Unplaced"/>
</dbReference>
<dbReference type="OrthoDB" id="10264062at2759"/>
<dbReference type="GO" id="GO:0005769">
    <property type="term" value="C:early endosome"/>
    <property type="evidence" value="ECO:0007669"/>
    <property type="project" value="TreeGrafter"/>
</dbReference>
<dbReference type="InterPro" id="IPR000195">
    <property type="entry name" value="Rab-GAP-TBC_dom"/>
</dbReference>
<dbReference type="GO" id="GO:0005096">
    <property type="term" value="F:GTPase activator activity"/>
    <property type="evidence" value="ECO:0007669"/>
    <property type="project" value="UniProtKB-KW"/>
</dbReference>
<gene>
    <name evidence="4" type="primary">LOC108741880</name>
</gene>
<dbReference type="FunFam" id="1.10.472.80:FF:000020">
    <property type="entry name" value="TBC1 domain family, member 16"/>
    <property type="match status" value="1"/>
</dbReference>
<reference evidence="4" key="1">
    <citation type="submission" date="2025-08" db="UniProtKB">
        <authorList>
            <consortium name="RefSeq"/>
        </authorList>
    </citation>
    <scope>IDENTIFICATION</scope>
    <source>
        <tissue evidence="4">Entire body</tissue>
    </source>
</reference>
<evidence type="ECO:0000313" key="4">
    <source>
        <dbReference type="RefSeq" id="XP_018332348.1"/>
    </source>
</evidence>
<dbReference type="InterPro" id="IPR035969">
    <property type="entry name" value="Rab-GAP_TBC_sf"/>
</dbReference>
<protein>
    <submittedName>
        <fullName evidence="4">TBC1 domain family member 16</fullName>
    </submittedName>
</protein>
<dbReference type="PANTHER" id="PTHR22957">
    <property type="entry name" value="TBC1 DOMAIN FAMILY MEMBER GTPASE-ACTIVATING PROTEIN"/>
    <property type="match status" value="1"/>
</dbReference>
<evidence type="ECO:0000256" key="1">
    <source>
        <dbReference type="ARBA" id="ARBA00022468"/>
    </source>
</evidence>
<dbReference type="Gene3D" id="1.10.472.80">
    <property type="entry name" value="Ypt/Rab-GAP domain of gyp1p, domain 3"/>
    <property type="match status" value="1"/>
</dbReference>
<sequence length="690" mass="79964">MPLVNIIKRASTYILGADTEKTLTNYEDNEILFCKNNVCVHPPAMARHDTDVVHHPGYLSIVTKVFVDQYNEAKRPTLMMTWIPNSTLRKCPSTLQNCGTGYLRTQKQVSLDSLSSTDSNISDFSMCSEKTINKSPDIKSTNPFLNYEHRQETSESLSSEDNDKSKEIININVEIANPVIEIVSTPESVKDFSDSIERSFSRTESLSSCDNYNYNWMTTPEFLAQKHNLTFPESNGCSPILPRKQPHRCRTFSVDLSQMRSLRLFFNDSSCTSGQVVVASRESQYKILHFHHGGLDHLAQVLHQWHSLLHSIKSSKGYEENLPYRHFMVCRPEVSDLELHPEEGQVPKLTEELFWSLFNEKGQLEDDLTLRKSVFFAGMDRTLRKEVWPFLLHCYPYQSTYEERLHIADLRRQEYEEITRRRLELTGNQLTHFKRKIQSVVEKDVVRTDRGNPFFAGDDNPNLNIMKNILLNYAVYNPGLGYTQGMSDLLAPVLCELKDEVATFWCFVGLMQRAVFVATPTDRDMDISLRYLKELIRLMIPRFYEHLEKHRDGMELLFCHRWILLCFKREFTEGVALRLWEACWANYLTDYFHLFICLAIICVYADDVIAQDLRADEMLLHFSSLAMYMDGQTIVRKARGLLHQYRQLREIPCTLSGLCMRCGPGIWDSTHSPRIYCTGHENGYCQSSIN</sequence>
<name>A0A1W4XIS1_AGRPL</name>